<dbReference type="PANTHER" id="PTHR45176">
    <property type="entry name" value="TRANSDUCIN FAMILY PROTEIN / WD-40 REPEAT FAMILY PROTEIN-RELATED"/>
    <property type="match status" value="1"/>
</dbReference>
<keyword evidence="5" id="KW-0677">Repeat</keyword>
<protein>
    <recommendedName>
        <fullName evidence="7">WD repeat-containing protein 75 second beta-propeller domain-containing protein</fullName>
    </recommendedName>
</protein>
<comment type="subcellular location">
    <subcellularLocation>
        <location evidence="1">Nucleus</location>
        <location evidence="1">Nucleolus</location>
    </subcellularLocation>
</comment>
<dbReference type="SUPFAM" id="SSF50978">
    <property type="entry name" value="WD40 repeat-like"/>
    <property type="match status" value="1"/>
</dbReference>
<dbReference type="Pfam" id="PF23769">
    <property type="entry name" value="Beta-prop_WDR75_2nd"/>
    <property type="match status" value="1"/>
</dbReference>
<evidence type="ECO:0000313" key="9">
    <source>
        <dbReference type="Proteomes" id="UP001058974"/>
    </source>
</evidence>
<evidence type="ECO:0000256" key="6">
    <source>
        <dbReference type="ARBA" id="ARBA00023242"/>
    </source>
</evidence>
<dbReference type="Gene3D" id="2.130.10.10">
    <property type="entry name" value="YVTN repeat-like/Quinoprotein amine dehydrogenase"/>
    <property type="match status" value="1"/>
</dbReference>
<accession>A0A9D5AN11</accession>
<evidence type="ECO:0000256" key="2">
    <source>
        <dbReference type="ARBA" id="ARBA00022517"/>
    </source>
</evidence>
<dbReference type="InterPro" id="IPR001680">
    <property type="entry name" value="WD40_rpt"/>
</dbReference>
<keyword evidence="2" id="KW-0690">Ribosome biogenesis</keyword>
<evidence type="ECO:0000256" key="3">
    <source>
        <dbReference type="ARBA" id="ARBA00022552"/>
    </source>
</evidence>
<dbReference type="SMART" id="SM00320">
    <property type="entry name" value="WD40"/>
    <property type="match status" value="3"/>
</dbReference>
<keyword evidence="3" id="KW-0698">rRNA processing</keyword>
<dbReference type="EMBL" id="JAMSHJ010000004">
    <property type="protein sequence ID" value="KAI5414998.1"/>
    <property type="molecule type" value="Genomic_DNA"/>
</dbReference>
<organism evidence="8 9">
    <name type="scientific">Pisum sativum</name>
    <name type="common">Garden pea</name>
    <name type="synonym">Lathyrus oleraceus</name>
    <dbReference type="NCBI Taxonomy" id="3888"/>
    <lineage>
        <taxon>Eukaryota</taxon>
        <taxon>Viridiplantae</taxon>
        <taxon>Streptophyta</taxon>
        <taxon>Embryophyta</taxon>
        <taxon>Tracheophyta</taxon>
        <taxon>Spermatophyta</taxon>
        <taxon>Magnoliopsida</taxon>
        <taxon>eudicotyledons</taxon>
        <taxon>Gunneridae</taxon>
        <taxon>Pentapetalae</taxon>
        <taxon>rosids</taxon>
        <taxon>fabids</taxon>
        <taxon>Fabales</taxon>
        <taxon>Fabaceae</taxon>
        <taxon>Papilionoideae</taxon>
        <taxon>50 kb inversion clade</taxon>
        <taxon>NPAAA clade</taxon>
        <taxon>Hologalegina</taxon>
        <taxon>IRL clade</taxon>
        <taxon>Fabeae</taxon>
        <taxon>Lathyrus</taxon>
    </lineage>
</organism>
<keyword evidence="4" id="KW-0853">WD repeat</keyword>
<evidence type="ECO:0000256" key="5">
    <source>
        <dbReference type="ARBA" id="ARBA00022737"/>
    </source>
</evidence>
<reference evidence="8 9" key="1">
    <citation type="journal article" date="2022" name="Nat. Genet.">
        <title>Improved pea reference genome and pan-genome highlight genomic features and evolutionary characteristics.</title>
        <authorList>
            <person name="Yang T."/>
            <person name="Liu R."/>
            <person name="Luo Y."/>
            <person name="Hu S."/>
            <person name="Wang D."/>
            <person name="Wang C."/>
            <person name="Pandey M.K."/>
            <person name="Ge S."/>
            <person name="Xu Q."/>
            <person name="Li N."/>
            <person name="Li G."/>
            <person name="Huang Y."/>
            <person name="Saxena R.K."/>
            <person name="Ji Y."/>
            <person name="Li M."/>
            <person name="Yan X."/>
            <person name="He Y."/>
            <person name="Liu Y."/>
            <person name="Wang X."/>
            <person name="Xiang C."/>
            <person name="Varshney R.K."/>
            <person name="Ding H."/>
            <person name="Gao S."/>
            <person name="Zong X."/>
        </authorList>
    </citation>
    <scope>NUCLEOTIDE SEQUENCE [LARGE SCALE GENOMIC DNA]</scope>
    <source>
        <strain evidence="8 9">cv. Zhongwan 6</strain>
    </source>
</reference>
<dbReference type="AlphaFoldDB" id="A0A9D5AN11"/>
<evidence type="ECO:0000256" key="4">
    <source>
        <dbReference type="ARBA" id="ARBA00022574"/>
    </source>
</evidence>
<sequence length="526" mass="58514">MLHMALAFCWSESLILFFGWSLFVFRREGGSSCALAARHWKEEIFTKNWISASLFYRFPRSFIFLDNQIHILKTSSMEVMRSISGIKPPLSSQEICESISSPAAFDRTSGLVAVQTEDYGIQFYSLFGNRGLYEVQVCERNYQPVDEVTVVVTMVELSIDGSMMGTVEVKLPEEGIGGLICLKFWDLYSDTKRFSMSTLIYEPHRDAHISAIVFHPTRHMAVSTSYGGDFKIWVCREETQNKDQTPQNFSWMCHAVGSYKNKAMSAAAFSADGSVLAVAADTVITLWDPDKNELIAVVGETPSPIGRLSFVGKSEYLLSVSNGLTPQLSVWSMSKLAASWSYGLQIEAVSCALDLSYFAILAFLPKSNESLFKGDGIILLFNATDPTPVASWSVTKAKGGSVAFLKGNPSQLADGKSSETLLAYLNGDREYVLFDPYDKEARELNMTKNDDFVGLEENGQFGYTSIYGELPKFDLKRNKTSSVYSAASNRPWETIFSGSSHMLPPLSKLCCEFLESLLEKKTSIIE</sequence>
<dbReference type="InterPro" id="IPR057644">
    <property type="entry name" value="Beta-prop_WDR75_2nd"/>
</dbReference>
<evidence type="ECO:0000256" key="1">
    <source>
        <dbReference type="ARBA" id="ARBA00004604"/>
    </source>
</evidence>
<feature type="domain" description="WD repeat-containing protein 75 second beta-propeller" evidence="7">
    <location>
        <begin position="118"/>
        <end position="363"/>
    </location>
</feature>
<comment type="caution">
    <text evidence="8">The sequence shown here is derived from an EMBL/GenBank/DDBJ whole genome shotgun (WGS) entry which is preliminary data.</text>
</comment>
<evidence type="ECO:0000313" key="8">
    <source>
        <dbReference type="EMBL" id="KAI5414998.1"/>
    </source>
</evidence>
<dbReference type="InterPro" id="IPR036322">
    <property type="entry name" value="WD40_repeat_dom_sf"/>
</dbReference>
<name>A0A9D5AN11_PEA</name>
<dbReference type="InterPro" id="IPR015943">
    <property type="entry name" value="WD40/YVTN_repeat-like_dom_sf"/>
</dbReference>
<proteinExistence type="predicted"/>
<gene>
    <name evidence="8" type="ORF">KIW84_040446</name>
</gene>
<dbReference type="Proteomes" id="UP001058974">
    <property type="component" value="Chromosome 4"/>
</dbReference>
<keyword evidence="9" id="KW-1185">Reference proteome</keyword>
<dbReference type="Gramene" id="Psat04G0044600-T2">
    <property type="protein sequence ID" value="KAI5414998.1"/>
    <property type="gene ID" value="KIW84_040446"/>
</dbReference>
<evidence type="ECO:0000259" key="7">
    <source>
        <dbReference type="Pfam" id="PF23769"/>
    </source>
</evidence>
<dbReference type="PANTHER" id="PTHR45176:SF1">
    <property type="entry name" value="TRANSDUCIN FAMILY PROTEIN _ WD-40 REPEAT FAMILY PROTEIN-RELATED"/>
    <property type="match status" value="1"/>
</dbReference>
<keyword evidence="6" id="KW-0539">Nucleus</keyword>